<accession>A0ABZ2LDK8</accession>
<keyword evidence="2" id="KW-1185">Reference proteome</keyword>
<gene>
    <name evidence="1" type="ORF">LVJ94_17530</name>
</gene>
<evidence type="ECO:0000313" key="1">
    <source>
        <dbReference type="EMBL" id="WXB09021.1"/>
    </source>
</evidence>
<organism evidence="1 2">
    <name type="scientific">Pendulispora rubella</name>
    <dbReference type="NCBI Taxonomy" id="2741070"/>
    <lineage>
        <taxon>Bacteria</taxon>
        <taxon>Pseudomonadati</taxon>
        <taxon>Myxococcota</taxon>
        <taxon>Myxococcia</taxon>
        <taxon>Myxococcales</taxon>
        <taxon>Sorangiineae</taxon>
        <taxon>Pendulisporaceae</taxon>
        <taxon>Pendulispora</taxon>
    </lineage>
</organism>
<dbReference type="RefSeq" id="WP_394838694.1">
    <property type="nucleotide sequence ID" value="NZ_CP089929.1"/>
</dbReference>
<dbReference type="Proteomes" id="UP001374803">
    <property type="component" value="Chromosome"/>
</dbReference>
<sequence>MLSFEFLGALFLRSLFLGQGYGLYFGLFGFSRLVCERASIDGSESPFVEHMIQPSPTTSRTDWGAFEFEVADWLVRQGRYHSVAAQVAVGVTSKGYPYKIDVVAQESSLVTSSRRGWRASRCFSPSAARCWAAR</sequence>
<name>A0ABZ2LDK8_9BACT</name>
<protein>
    <submittedName>
        <fullName evidence="1">Uncharacterized protein</fullName>
    </submittedName>
</protein>
<evidence type="ECO:0000313" key="2">
    <source>
        <dbReference type="Proteomes" id="UP001374803"/>
    </source>
</evidence>
<dbReference type="EMBL" id="CP089983">
    <property type="protein sequence ID" value="WXB09021.1"/>
    <property type="molecule type" value="Genomic_DNA"/>
</dbReference>
<reference evidence="1" key="1">
    <citation type="submission" date="2021-12" db="EMBL/GenBank/DDBJ databases">
        <title>Discovery of the Pendulisporaceae a myxobacterial family with distinct sporulation behavior and unique specialized metabolism.</title>
        <authorList>
            <person name="Garcia R."/>
            <person name="Popoff A."/>
            <person name="Bader C.D."/>
            <person name="Loehr J."/>
            <person name="Walesch S."/>
            <person name="Walt C."/>
            <person name="Boldt J."/>
            <person name="Bunk B."/>
            <person name="Haeckl F.J.F.P.J."/>
            <person name="Gunesch A.P."/>
            <person name="Birkelbach J."/>
            <person name="Nuebel U."/>
            <person name="Pietschmann T."/>
            <person name="Bach T."/>
            <person name="Mueller R."/>
        </authorList>
    </citation>
    <scope>NUCLEOTIDE SEQUENCE</scope>
    <source>
        <strain evidence="1">MSr11367</strain>
    </source>
</reference>
<proteinExistence type="predicted"/>